<dbReference type="OrthoDB" id="9775903at2"/>
<keyword evidence="3 6" id="KW-0812">Transmembrane</keyword>
<keyword evidence="2" id="KW-1003">Cell membrane</keyword>
<keyword evidence="8" id="KW-1185">Reference proteome</keyword>
<dbReference type="Pfam" id="PF03631">
    <property type="entry name" value="Virul_fac_BrkB"/>
    <property type="match status" value="1"/>
</dbReference>
<feature type="transmembrane region" description="Helical" evidence="6">
    <location>
        <begin position="187"/>
        <end position="206"/>
    </location>
</feature>
<feature type="transmembrane region" description="Helical" evidence="6">
    <location>
        <begin position="43"/>
        <end position="64"/>
    </location>
</feature>
<name>A0A512MFV9_9BACT</name>
<dbReference type="AlphaFoldDB" id="A0A512MFV9"/>
<dbReference type="EMBL" id="BKAG01000054">
    <property type="protein sequence ID" value="GEP45617.1"/>
    <property type="molecule type" value="Genomic_DNA"/>
</dbReference>
<evidence type="ECO:0000313" key="8">
    <source>
        <dbReference type="Proteomes" id="UP000321577"/>
    </source>
</evidence>
<organism evidence="7 8">
    <name type="scientific">Brevifollis gellanilyticus</name>
    <dbReference type="NCBI Taxonomy" id="748831"/>
    <lineage>
        <taxon>Bacteria</taxon>
        <taxon>Pseudomonadati</taxon>
        <taxon>Verrucomicrobiota</taxon>
        <taxon>Verrucomicrobiia</taxon>
        <taxon>Verrucomicrobiales</taxon>
        <taxon>Verrucomicrobiaceae</taxon>
    </lineage>
</organism>
<evidence type="ECO:0000256" key="2">
    <source>
        <dbReference type="ARBA" id="ARBA00022475"/>
    </source>
</evidence>
<comment type="subcellular location">
    <subcellularLocation>
        <location evidence="1">Cell membrane</location>
        <topology evidence="1">Multi-pass membrane protein</topology>
    </subcellularLocation>
</comment>
<sequence>MTEPFSERHPWLEWLRQVGQMFWVAINKFFAIDGEQRAAAFAYYAFFALFPLVLLLVTIGSQFWDTDAVENYIILNLNHYVPFNTNDRDVIRGTLHSIVDARRSVSFLAVLGLIWSSSHFLHAMVRGVNSAWGTIEYPWWRLPVQSFLMLGWVASALFIGVLVPLTLGRLRHIVLFQAEAWSGLFDLATLLVPSLVLFYGLTMFYKFAPRRRTQISEVYIPALITTALLQLCRHLFERYVYDLSNFNAIYGAVAIVIVFLMWIYLSGVIIIFGGCLCAARAEIFWKPVAPTVDVPEEDGSDNPEVG</sequence>
<dbReference type="PANTHER" id="PTHR30213">
    <property type="entry name" value="INNER MEMBRANE PROTEIN YHJD"/>
    <property type="match status" value="1"/>
</dbReference>
<proteinExistence type="predicted"/>
<feature type="transmembrane region" description="Helical" evidence="6">
    <location>
        <begin position="218"/>
        <end position="236"/>
    </location>
</feature>
<evidence type="ECO:0000313" key="7">
    <source>
        <dbReference type="EMBL" id="GEP45617.1"/>
    </source>
</evidence>
<keyword evidence="4 6" id="KW-1133">Transmembrane helix</keyword>
<protein>
    <submittedName>
        <fullName evidence="7">Putative ribonuclease-like protein YfkH</fullName>
    </submittedName>
</protein>
<feature type="transmembrane region" description="Helical" evidence="6">
    <location>
        <begin position="146"/>
        <end position="167"/>
    </location>
</feature>
<dbReference type="RefSeq" id="WP_146854677.1">
    <property type="nucleotide sequence ID" value="NZ_BKAG01000054.1"/>
</dbReference>
<reference evidence="7 8" key="1">
    <citation type="submission" date="2019-07" db="EMBL/GenBank/DDBJ databases">
        <title>Whole genome shotgun sequence of Brevifollis gellanilyticus NBRC 108608.</title>
        <authorList>
            <person name="Hosoyama A."/>
            <person name="Uohara A."/>
            <person name="Ohji S."/>
            <person name="Ichikawa N."/>
        </authorList>
    </citation>
    <scope>NUCLEOTIDE SEQUENCE [LARGE SCALE GENOMIC DNA]</scope>
    <source>
        <strain evidence="7 8">NBRC 108608</strain>
    </source>
</reference>
<evidence type="ECO:0000256" key="6">
    <source>
        <dbReference type="SAM" id="Phobius"/>
    </source>
</evidence>
<dbReference type="InterPro" id="IPR017039">
    <property type="entry name" value="Virul_fac_BrkB"/>
</dbReference>
<dbReference type="PIRSF" id="PIRSF035875">
    <property type="entry name" value="RNase_BN"/>
    <property type="match status" value="1"/>
</dbReference>
<feature type="transmembrane region" description="Helical" evidence="6">
    <location>
        <begin position="105"/>
        <end position="125"/>
    </location>
</feature>
<dbReference type="Proteomes" id="UP000321577">
    <property type="component" value="Unassembled WGS sequence"/>
</dbReference>
<gene>
    <name evidence="7" type="primary">yfkH</name>
    <name evidence="7" type="ORF">BGE01nite_49080</name>
</gene>
<evidence type="ECO:0000256" key="1">
    <source>
        <dbReference type="ARBA" id="ARBA00004651"/>
    </source>
</evidence>
<dbReference type="PANTHER" id="PTHR30213:SF0">
    <property type="entry name" value="UPF0761 MEMBRANE PROTEIN YIHY"/>
    <property type="match status" value="1"/>
</dbReference>
<feature type="transmembrane region" description="Helical" evidence="6">
    <location>
        <begin position="248"/>
        <end position="276"/>
    </location>
</feature>
<comment type="caution">
    <text evidence="7">The sequence shown here is derived from an EMBL/GenBank/DDBJ whole genome shotgun (WGS) entry which is preliminary data.</text>
</comment>
<evidence type="ECO:0000256" key="4">
    <source>
        <dbReference type="ARBA" id="ARBA00022989"/>
    </source>
</evidence>
<dbReference type="NCBIfam" id="TIGR00765">
    <property type="entry name" value="yihY_not_rbn"/>
    <property type="match status" value="1"/>
</dbReference>
<accession>A0A512MFV9</accession>
<dbReference type="GO" id="GO:0005886">
    <property type="term" value="C:plasma membrane"/>
    <property type="evidence" value="ECO:0007669"/>
    <property type="project" value="UniProtKB-SubCell"/>
</dbReference>
<evidence type="ECO:0000256" key="3">
    <source>
        <dbReference type="ARBA" id="ARBA00022692"/>
    </source>
</evidence>
<keyword evidence="5 6" id="KW-0472">Membrane</keyword>
<evidence type="ECO:0000256" key="5">
    <source>
        <dbReference type="ARBA" id="ARBA00023136"/>
    </source>
</evidence>